<dbReference type="InterPro" id="IPR036869">
    <property type="entry name" value="J_dom_sf"/>
</dbReference>
<organism evidence="3 4">
    <name type="scientific">Arcanobacterium canis</name>
    <dbReference type="NCBI Taxonomy" id="999183"/>
    <lineage>
        <taxon>Bacteria</taxon>
        <taxon>Bacillati</taxon>
        <taxon>Actinomycetota</taxon>
        <taxon>Actinomycetes</taxon>
        <taxon>Actinomycetales</taxon>
        <taxon>Actinomycetaceae</taxon>
        <taxon>Arcanobacterium</taxon>
    </lineage>
</organism>
<dbReference type="PANTHER" id="PTHR43096:SF52">
    <property type="entry name" value="DNAJ HOMOLOG 1, MITOCHONDRIAL-RELATED"/>
    <property type="match status" value="1"/>
</dbReference>
<dbReference type="InterPro" id="IPR001623">
    <property type="entry name" value="DnaJ_domain"/>
</dbReference>
<evidence type="ECO:0000256" key="1">
    <source>
        <dbReference type="ARBA" id="ARBA00023186"/>
    </source>
</evidence>
<dbReference type="EMBL" id="CP121208">
    <property type="protein sequence ID" value="WFM83213.1"/>
    <property type="molecule type" value="Genomic_DNA"/>
</dbReference>
<dbReference type="Proteomes" id="UP001215216">
    <property type="component" value="Chromosome"/>
</dbReference>
<protein>
    <submittedName>
        <fullName evidence="3">DnaJ C-terminal domain-containing protein</fullName>
    </submittedName>
</protein>
<dbReference type="PRINTS" id="PR00625">
    <property type="entry name" value="JDOMAIN"/>
</dbReference>
<dbReference type="InterPro" id="IPR002939">
    <property type="entry name" value="DnaJ_C"/>
</dbReference>
<proteinExistence type="predicted"/>
<dbReference type="PROSITE" id="PS50076">
    <property type="entry name" value="DNAJ_2"/>
    <property type="match status" value="1"/>
</dbReference>
<dbReference type="Pfam" id="PF01556">
    <property type="entry name" value="DnaJ_C"/>
    <property type="match status" value="1"/>
</dbReference>
<sequence length="329" mass="34522">MASQDWMSKDFYAALGVSKTATQDEIKKAYRKLARKYHPDQNPGDRAAEEKFKEVSEAYQVLSNDEDRKQYDAIRAMGGGARFSAGGGGAGFEDVFSSMFGGGGNPFAGGKFSTSGSAGFEDVFSSMFGGGANTGTSFTGFGSRRREKGEDVHASVSIPLSQAVSGTTVKVGSGLGQVTARIPAGVKSGQKIRIAGKGQPGRNGGASGDILVEVTVEPHPVFDVKGYDVYVDVPVSFDEAVLGGKVEVPTIGGTPVTIKVPVGLSDGKNQRVRGKGIAGPKGTTGDMYVKFHVVVPKRISDEAREAVEKFRDATAEADPRATFRSMATL</sequence>
<dbReference type="InterPro" id="IPR018253">
    <property type="entry name" value="DnaJ_domain_CS"/>
</dbReference>
<name>A0ABY8FXG5_9ACTO</name>
<dbReference type="CDD" id="cd06257">
    <property type="entry name" value="DnaJ"/>
    <property type="match status" value="1"/>
</dbReference>
<reference evidence="3 4" key="1">
    <citation type="submission" date="2023-03" db="EMBL/GenBank/DDBJ databases">
        <title>Complete genome of Arcanobacterium canis strain DSM 25104 isolated in 2010 from a canine otitis externa in Germany.</title>
        <authorList>
            <person name="Borowiak M."/>
            <person name="Kreitlow A."/>
            <person name="Malorny B."/>
            <person name="Laemmler C."/>
            <person name="Prenger-Berninghoff E."/>
            <person name="Ploetz M."/>
            <person name="Abdulmawjood A."/>
        </authorList>
    </citation>
    <scope>NUCLEOTIDE SEQUENCE [LARGE SCALE GENOMIC DNA]</scope>
    <source>
        <strain evidence="3 4">DSM 25104</strain>
    </source>
</reference>
<dbReference type="Gene3D" id="1.10.287.110">
    <property type="entry name" value="DnaJ domain"/>
    <property type="match status" value="1"/>
</dbReference>
<dbReference type="CDD" id="cd10747">
    <property type="entry name" value="DnaJ_C"/>
    <property type="match status" value="1"/>
</dbReference>
<keyword evidence="1" id="KW-0143">Chaperone</keyword>
<accession>A0ABY8FXG5</accession>
<evidence type="ECO:0000259" key="2">
    <source>
        <dbReference type="PROSITE" id="PS50076"/>
    </source>
</evidence>
<dbReference type="PANTHER" id="PTHR43096">
    <property type="entry name" value="DNAJ HOMOLOG 1, MITOCHONDRIAL-RELATED"/>
    <property type="match status" value="1"/>
</dbReference>
<evidence type="ECO:0000313" key="3">
    <source>
        <dbReference type="EMBL" id="WFM83213.1"/>
    </source>
</evidence>
<dbReference type="Gene3D" id="2.60.260.20">
    <property type="entry name" value="Urease metallochaperone UreE, N-terminal domain"/>
    <property type="match status" value="2"/>
</dbReference>
<dbReference type="PROSITE" id="PS00636">
    <property type="entry name" value="DNAJ_1"/>
    <property type="match status" value="1"/>
</dbReference>
<dbReference type="RefSeq" id="WP_278012638.1">
    <property type="nucleotide sequence ID" value="NZ_CP121208.1"/>
</dbReference>
<gene>
    <name evidence="3" type="ORF">P7079_07425</name>
</gene>
<keyword evidence="4" id="KW-1185">Reference proteome</keyword>
<feature type="domain" description="J" evidence="2">
    <location>
        <begin position="10"/>
        <end position="75"/>
    </location>
</feature>
<dbReference type="Pfam" id="PF00226">
    <property type="entry name" value="DnaJ"/>
    <property type="match status" value="1"/>
</dbReference>
<dbReference type="SUPFAM" id="SSF46565">
    <property type="entry name" value="Chaperone J-domain"/>
    <property type="match status" value="1"/>
</dbReference>
<dbReference type="SMART" id="SM00271">
    <property type="entry name" value="DnaJ"/>
    <property type="match status" value="1"/>
</dbReference>
<dbReference type="InterPro" id="IPR008971">
    <property type="entry name" value="HSP40/DnaJ_pept-bd"/>
</dbReference>
<dbReference type="SUPFAM" id="SSF49493">
    <property type="entry name" value="HSP40/DnaJ peptide-binding domain"/>
    <property type="match status" value="2"/>
</dbReference>
<evidence type="ECO:0000313" key="4">
    <source>
        <dbReference type="Proteomes" id="UP001215216"/>
    </source>
</evidence>